<dbReference type="AlphaFoldDB" id="A0A6G5AHT3"/>
<accession>A0A6G5AHT3</accession>
<organism evidence="1">
    <name type="scientific">Rhipicephalus microplus</name>
    <name type="common">Cattle tick</name>
    <name type="synonym">Boophilus microplus</name>
    <dbReference type="NCBI Taxonomy" id="6941"/>
    <lineage>
        <taxon>Eukaryota</taxon>
        <taxon>Metazoa</taxon>
        <taxon>Ecdysozoa</taxon>
        <taxon>Arthropoda</taxon>
        <taxon>Chelicerata</taxon>
        <taxon>Arachnida</taxon>
        <taxon>Acari</taxon>
        <taxon>Parasitiformes</taxon>
        <taxon>Ixodida</taxon>
        <taxon>Ixodoidea</taxon>
        <taxon>Ixodidae</taxon>
        <taxon>Rhipicephalinae</taxon>
        <taxon>Rhipicephalus</taxon>
        <taxon>Boophilus</taxon>
    </lineage>
</organism>
<protein>
    <submittedName>
        <fullName evidence="1">Uncharacterized protein</fullName>
    </submittedName>
</protein>
<sequence length="136" mass="15467">MCTVDASSLKRPKGKLEYCEKKCYSDVGDVTFLGKRRIAVKKALGAGILQWPHANLIVTSAHIRHHIGLVIMTKRKLNTFSHRVYRRKCTFTKYVLVDACCRPLRCRLHCVSSTCYPQWHLLAGQPSEKALLTIVL</sequence>
<evidence type="ECO:0000313" key="1">
    <source>
        <dbReference type="EMBL" id="NIE49776.1"/>
    </source>
</evidence>
<dbReference type="EMBL" id="GIKN01007503">
    <property type="protein sequence ID" value="NIE49776.1"/>
    <property type="molecule type" value="Transcribed_RNA"/>
</dbReference>
<name>A0A6G5AHT3_RHIMP</name>
<reference evidence="1" key="1">
    <citation type="submission" date="2020-03" db="EMBL/GenBank/DDBJ databases">
        <title>A transcriptome and proteome of the tick Rhipicephalus microplus shaped by the genetic composition of its hosts and developmental stage.</title>
        <authorList>
            <person name="Garcia G.R."/>
            <person name="Ribeiro J.M.C."/>
            <person name="Maruyama S.R."/>
            <person name="Gardinasse L.G."/>
            <person name="Nelson K."/>
            <person name="Ferreira B.R."/>
            <person name="Andrade T.G."/>
            <person name="Santos I.K.F.M."/>
        </authorList>
    </citation>
    <scope>NUCLEOTIDE SEQUENCE</scope>
    <source>
        <strain evidence="1">NSGR</strain>
        <tissue evidence="1">Salivary glands</tissue>
    </source>
</reference>
<proteinExistence type="predicted"/>